<dbReference type="GeneID" id="117537710"/>
<dbReference type="PANTHER" id="PTHR46746">
    <property type="entry name" value="KILLER CELL LECTIN-LIKE RECEPTOR SUBFAMILY F MEMBER 2"/>
    <property type="match status" value="1"/>
</dbReference>
<dbReference type="PROSITE" id="PS50041">
    <property type="entry name" value="C_TYPE_LECTIN_2"/>
    <property type="match status" value="1"/>
</dbReference>
<feature type="transmembrane region" description="Helical" evidence="4">
    <location>
        <begin position="56"/>
        <end position="79"/>
    </location>
</feature>
<dbReference type="Pfam" id="PF00059">
    <property type="entry name" value="Lectin_C"/>
    <property type="match status" value="1"/>
</dbReference>
<dbReference type="PANTHER" id="PTHR46746:SF9">
    <property type="entry name" value="CD209 ANTIGEN-LIKE PROTEIN C-LIKE"/>
    <property type="match status" value="1"/>
</dbReference>
<dbReference type="InterPro" id="IPR018378">
    <property type="entry name" value="C-type_lectin_CS"/>
</dbReference>
<keyword evidence="4" id="KW-0812">Transmembrane</keyword>
<dbReference type="SUPFAM" id="SSF90257">
    <property type="entry name" value="Myosin rod fragments"/>
    <property type="match status" value="1"/>
</dbReference>
<accession>A0A6P8T5J3</accession>
<feature type="domain" description="C-type lectin" evidence="5">
    <location>
        <begin position="204"/>
        <end position="319"/>
    </location>
</feature>
<dbReference type="SMART" id="SM00034">
    <property type="entry name" value="CLECT"/>
    <property type="match status" value="1"/>
</dbReference>
<evidence type="ECO:0000313" key="6">
    <source>
        <dbReference type="Proteomes" id="UP000515161"/>
    </source>
</evidence>
<keyword evidence="2" id="KW-1015">Disulfide bond</keyword>
<name>A0A6P8T5J3_GYMAC</name>
<dbReference type="CDD" id="cd00037">
    <property type="entry name" value="CLECT"/>
    <property type="match status" value="1"/>
</dbReference>
<dbReference type="KEGG" id="gacu:117537710"/>
<evidence type="ECO:0000259" key="5">
    <source>
        <dbReference type="PROSITE" id="PS50041"/>
    </source>
</evidence>
<gene>
    <name evidence="7" type="primary">LOC117537710</name>
</gene>
<proteinExistence type="predicted"/>
<dbReference type="GO" id="GO:0030246">
    <property type="term" value="F:carbohydrate binding"/>
    <property type="evidence" value="ECO:0007669"/>
    <property type="project" value="UniProtKB-KW"/>
</dbReference>
<dbReference type="InterPro" id="IPR016187">
    <property type="entry name" value="CTDL_fold"/>
</dbReference>
<dbReference type="InterPro" id="IPR016186">
    <property type="entry name" value="C-type_lectin-like/link_sf"/>
</dbReference>
<dbReference type="InParanoid" id="A0A6P8T5J3"/>
<dbReference type="InterPro" id="IPR051379">
    <property type="entry name" value="C-type_Lectin_Receptor_IMM"/>
</dbReference>
<keyword evidence="3" id="KW-0175">Coiled coil</keyword>
<protein>
    <submittedName>
        <fullName evidence="7">C-type lectin domain family 12 member B-like isoform X1</fullName>
    </submittedName>
</protein>
<dbReference type="SUPFAM" id="SSF56436">
    <property type="entry name" value="C-type lectin-like"/>
    <property type="match status" value="1"/>
</dbReference>
<sequence>MEEGEEEVNYASVVFKAGNNPQPAAKRGEETVYGEVKAQNETKNEDSAGRRRFQHLACCLGILCVILLGGIIGVCVYLATLIHESGPNELKENSSLRANNTKLSLENANLTRDNKNLEDQLDNLTQAYNVSERNVKDLSAGVQELTTKNKELENQKKNLKQKIQNLTTNWNELSISRAQWSIDSYCLGNADDKCKACQKGWLLTEPSCYAYNDAQPAKQKTWEEAQGDCRGRNSDLAVAHDSEEKIVIINKYSPGSSGTNGFWIGLRVEDGKWKWVDGSDLTDSSFNAEAADGRCAISVRSRNTWVSVSCEEKQQWICQKKALSVSTKQSY</sequence>
<feature type="coiled-coil region" evidence="3">
    <location>
        <begin position="93"/>
        <end position="169"/>
    </location>
</feature>
<dbReference type="RefSeq" id="XP_034058923.1">
    <property type="nucleotide sequence ID" value="XM_034203032.1"/>
</dbReference>
<evidence type="ECO:0000313" key="7">
    <source>
        <dbReference type="RefSeq" id="XP_034058923.1"/>
    </source>
</evidence>
<dbReference type="InterPro" id="IPR001304">
    <property type="entry name" value="C-type_lectin-like"/>
</dbReference>
<reference evidence="7" key="1">
    <citation type="submission" date="2025-08" db="UniProtKB">
        <authorList>
            <consortium name="RefSeq"/>
        </authorList>
    </citation>
    <scope>IDENTIFICATION</scope>
</reference>
<keyword evidence="4" id="KW-1133">Transmembrane helix</keyword>
<dbReference type="Gene3D" id="3.10.100.10">
    <property type="entry name" value="Mannose-Binding Protein A, subunit A"/>
    <property type="match status" value="1"/>
</dbReference>
<keyword evidence="4" id="KW-0472">Membrane</keyword>
<dbReference type="OrthoDB" id="6345871at2759"/>
<organism evidence="6 7">
    <name type="scientific">Gymnodraco acuticeps</name>
    <name type="common">Antarctic dragonfish</name>
    <dbReference type="NCBI Taxonomy" id="8218"/>
    <lineage>
        <taxon>Eukaryota</taxon>
        <taxon>Metazoa</taxon>
        <taxon>Chordata</taxon>
        <taxon>Craniata</taxon>
        <taxon>Vertebrata</taxon>
        <taxon>Euteleostomi</taxon>
        <taxon>Actinopterygii</taxon>
        <taxon>Neopterygii</taxon>
        <taxon>Teleostei</taxon>
        <taxon>Neoteleostei</taxon>
        <taxon>Acanthomorphata</taxon>
        <taxon>Eupercaria</taxon>
        <taxon>Perciformes</taxon>
        <taxon>Notothenioidei</taxon>
        <taxon>Bathydraconidae</taxon>
        <taxon>Gymnodraco</taxon>
    </lineage>
</organism>
<evidence type="ECO:0000256" key="1">
    <source>
        <dbReference type="ARBA" id="ARBA00022734"/>
    </source>
</evidence>
<dbReference type="Proteomes" id="UP000515161">
    <property type="component" value="Unplaced"/>
</dbReference>
<keyword evidence="6" id="KW-1185">Reference proteome</keyword>
<evidence type="ECO:0000256" key="4">
    <source>
        <dbReference type="SAM" id="Phobius"/>
    </source>
</evidence>
<keyword evidence="1" id="KW-0430">Lectin</keyword>
<evidence type="ECO:0000256" key="2">
    <source>
        <dbReference type="ARBA" id="ARBA00023157"/>
    </source>
</evidence>
<evidence type="ECO:0000256" key="3">
    <source>
        <dbReference type="SAM" id="Coils"/>
    </source>
</evidence>
<dbReference type="PROSITE" id="PS00615">
    <property type="entry name" value="C_TYPE_LECTIN_1"/>
    <property type="match status" value="1"/>
</dbReference>
<dbReference type="AlphaFoldDB" id="A0A6P8T5J3"/>